<dbReference type="RefSeq" id="XP_020006698.1">
    <property type="nucleotide sequence ID" value="XM_020151109.1"/>
</dbReference>
<feature type="compositionally biased region" description="Basic and acidic residues" evidence="1">
    <location>
        <begin position="66"/>
        <end position="83"/>
    </location>
</feature>
<dbReference type="OrthoDB" id="9634605at2759"/>
<dbReference type="KEGG" id="ccan:109673983"/>
<evidence type="ECO:0000313" key="2">
    <source>
        <dbReference type="RefSeq" id="XP_020006698.1"/>
    </source>
</evidence>
<reference evidence="2" key="1">
    <citation type="submission" date="2025-08" db="UniProtKB">
        <authorList>
            <consortium name="RefSeq"/>
        </authorList>
    </citation>
    <scope>IDENTIFICATION</scope>
    <source>
        <tissue evidence="2">Leukocyte</tissue>
    </source>
</reference>
<feature type="region of interest" description="Disordered" evidence="1">
    <location>
        <begin position="65"/>
        <end position="89"/>
    </location>
</feature>
<evidence type="ECO:0000256" key="1">
    <source>
        <dbReference type="SAM" id="MobiDB-lite"/>
    </source>
</evidence>
<dbReference type="AlphaFoldDB" id="A0A8B7TGK4"/>
<protein>
    <submittedName>
        <fullName evidence="2">Rhox homeobox family member 1-like</fullName>
    </submittedName>
</protein>
<accession>A0A8B7TGK4</accession>
<organism evidence="2">
    <name type="scientific">Castor canadensis</name>
    <name type="common">American beaver</name>
    <dbReference type="NCBI Taxonomy" id="51338"/>
    <lineage>
        <taxon>Eukaryota</taxon>
        <taxon>Metazoa</taxon>
        <taxon>Chordata</taxon>
        <taxon>Craniata</taxon>
        <taxon>Vertebrata</taxon>
        <taxon>Euteleostomi</taxon>
        <taxon>Mammalia</taxon>
        <taxon>Eutheria</taxon>
        <taxon>Euarchontoglires</taxon>
        <taxon>Glires</taxon>
        <taxon>Rodentia</taxon>
        <taxon>Castorimorpha</taxon>
        <taxon>Castoridae</taxon>
        <taxon>Castor</taxon>
    </lineage>
</organism>
<proteinExistence type="predicted"/>
<gene>
    <name evidence="2" type="primary">LOC109673983</name>
</gene>
<feature type="non-terminal residue" evidence="2">
    <location>
        <position position="135"/>
    </location>
</feature>
<sequence length="135" mass="15540">MADWYIHCDSHFNSLDVYNMEMPVEPEQGAVTAGSHFREGALDLMEDLRLISDLNHESEVIQIDQVNHKDGDENHKSHGRCQDPGEVQLQEPLPLATAVPQHPRRRSRVLFKLAAWQVQELENVFKKIQYPDVLT</sequence>
<name>A0A8B7TGK4_CASCN</name>